<feature type="transmembrane region" description="Helical" evidence="8">
    <location>
        <begin position="197"/>
        <end position="219"/>
    </location>
</feature>
<keyword evidence="2" id="KW-0813">Transport</keyword>
<dbReference type="CDD" id="cd06173">
    <property type="entry name" value="MFS_MefA_like"/>
    <property type="match status" value="1"/>
</dbReference>
<dbReference type="Pfam" id="PF07690">
    <property type="entry name" value="MFS_1"/>
    <property type="match status" value="1"/>
</dbReference>
<feature type="transmembrane region" description="Helical" evidence="8">
    <location>
        <begin position="72"/>
        <end position="97"/>
    </location>
</feature>
<gene>
    <name evidence="9" type="ORF">UFOPK1603_00810</name>
</gene>
<feature type="transmembrane region" description="Helical" evidence="8">
    <location>
        <begin position="475"/>
        <end position="495"/>
    </location>
</feature>
<feature type="region of interest" description="Disordered" evidence="7">
    <location>
        <begin position="1"/>
        <end position="27"/>
    </location>
</feature>
<keyword evidence="6 8" id="KW-0472">Membrane</keyword>
<evidence type="ECO:0000256" key="8">
    <source>
        <dbReference type="SAM" id="Phobius"/>
    </source>
</evidence>
<feature type="transmembrane region" description="Helical" evidence="8">
    <location>
        <begin position="301"/>
        <end position="323"/>
    </location>
</feature>
<dbReference type="InterPro" id="IPR036259">
    <property type="entry name" value="MFS_trans_sf"/>
</dbReference>
<feature type="transmembrane region" description="Helical" evidence="8">
    <location>
        <begin position="239"/>
        <end position="260"/>
    </location>
</feature>
<dbReference type="AlphaFoldDB" id="A0A6J6DKQ8"/>
<evidence type="ECO:0000313" key="9">
    <source>
        <dbReference type="EMBL" id="CAB4564660.1"/>
    </source>
</evidence>
<accession>A0A6J6DKQ8</accession>
<reference evidence="9" key="1">
    <citation type="submission" date="2020-05" db="EMBL/GenBank/DDBJ databases">
        <authorList>
            <person name="Chiriac C."/>
            <person name="Salcher M."/>
            <person name="Ghai R."/>
            <person name="Kavagutti S V."/>
        </authorList>
    </citation>
    <scope>NUCLEOTIDE SEQUENCE</scope>
</reference>
<dbReference type="GO" id="GO:0005886">
    <property type="term" value="C:plasma membrane"/>
    <property type="evidence" value="ECO:0007669"/>
    <property type="project" value="UniProtKB-SubCell"/>
</dbReference>
<name>A0A6J6DKQ8_9ZZZZ</name>
<evidence type="ECO:0000256" key="6">
    <source>
        <dbReference type="ARBA" id="ARBA00023136"/>
    </source>
</evidence>
<feature type="transmembrane region" description="Helical" evidence="8">
    <location>
        <begin position="335"/>
        <end position="356"/>
    </location>
</feature>
<evidence type="ECO:0000256" key="1">
    <source>
        <dbReference type="ARBA" id="ARBA00004651"/>
    </source>
</evidence>
<evidence type="ECO:0000256" key="7">
    <source>
        <dbReference type="SAM" id="MobiDB-lite"/>
    </source>
</evidence>
<dbReference type="EMBL" id="CAEZTG010000061">
    <property type="protein sequence ID" value="CAB4564660.1"/>
    <property type="molecule type" value="Genomic_DNA"/>
</dbReference>
<feature type="compositionally biased region" description="Pro residues" evidence="7">
    <location>
        <begin position="549"/>
        <end position="559"/>
    </location>
</feature>
<feature type="transmembrane region" description="Helical" evidence="8">
    <location>
        <begin position="430"/>
        <end position="450"/>
    </location>
</feature>
<keyword evidence="5 8" id="KW-1133">Transmembrane helix</keyword>
<comment type="subcellular location">
    <subcellularLocation>
        <location evidence="1">Cell membrane</location>
        <topology evidence="1">Multi-pass membrane protein</topology>
    </subcellularLocation>
</comment>
<sequence>MAVPRPGPRDDADPPEDATPVEAFGPDADATIPGWTRASLFGEDTETIFTKDPSDRPGFHVRLFGSHEFFRLWLVQVVSATGDWLGFSAIILLAATIGGGAGAGAISLVMAARIVPGFFFGPLAGVLVDRWDRKKVMVSCDIGRALVMALLPFVSDVIGLVLASLVLEVLTLLWGPAKDSEVPNLVPREHLTTANSLSLAAAYGTFPFASLLFALLAGLSVWIGNIPGLGWLENNQMAFAFYVDAMTFIFSAWMISRLALPKRERRVKSTADDERRVDIKATLEELREGWNEIWKNHTVRAVNLGLATGLIGGGMLIPLGAVFSTEVLDAGAAGYGLFTTSLGFGVAIGVVGVSAFQKRLPQTTTFTAALFAAGISLFCAASSSSLWAAVIFVGLMGIAVGPVYVLGFAMLQQEVADDLRGRVFSSLNTLVRMCVLIAMVAGPLLAAILGRMASTLINNRVDIAGKTVELPGVRLALWLAAAIIIAAGFAAGASLRAGQRVKRAGESAHPSRPNPPDPQALDFTPIDLRPAGPIPEPHPDDVGPEGPAFLPPQPFGDPS</sequence>
<feature type="transmembrane region" description="Helical" evidence="8">
    <location>
        <begin position="103"/>
        <end position="124"/>
    </location>
</feature>
<evidence type="ECO:0000256" key="4">
    <source>
        <dbReference type="ARBA" id="ARBA00022692"/>
    </source>
</evidence>
<proteinExistence type="predicted"/>
<dbReference type="Gene3D" id="1.20.1250.20">
    <property type="entry name" value="MFS general substrate transporter like domains"/>
    <property type="match status" value="1"/>
</dbReference>
<keyword evidence="4 8" id="KW-0812">Transmembrane</keyword>
<evidence type="ECO:0000256" key="3">
    <source>
        <dbReference type="ARBA" id="ARBA00022475"/>
    </source>
</evidence>
<dbReference type="InterPro" id="IPR011701">
    <property type="entry name" value="MFS"/>
</dbReference>
<dbReference type="GO" id="GO:0022857">
    <property type="term" value="F:transmembrane transporter activity"/>
    <property type="evidence" value="ECO:0007669"/>
    <property type="project" value="InterPro"/>
</dbReference>
<keyword evidence="3" id="KW-1003">Cell membrane</keyword>
<dbReference type="PANTHER" id="PTHR43266:SF2">
    <property type="entry name" value="MAJOR FACILITATOR SUPERFAMILY (MFS) PROFILE DOMAIN-CONTAINING PROTEIN"/>
    <property type="match status" value="1"/>
</dbReference>
<dbReference type="SUPFAM" id="SSF103473">
    <property type="entry name" value="MFS general substrate transporter"/>
    <property type="match status" value="1"/>
</dbReference>
<dbReference type="PANTHER" id="PTHR43266">
    <property type="entry name" value="MACROLIDE-EFFLUX PROTEIN"/>
    <property type="match status" value="1"/>
</dbReference>
<evidence type="ECO:0000256" key="5">
    <source>
        <dbReference type="ARBA" id="ARBA00022989"/>
    </source>
</evidence>
<evidence type="ECO:0000256" key="2">
    <source>
        <dbReference type="ARBA" id="ARBA00022448"/>
    </source>
</evidence>
<feature type="region of interest" description="Disordered" evidence="7">
    <location>
        <begin position="501"/>
        <end position="559"/>
    </location>
</feature>
<protein>
    <submittedName>
        <fullName evidence="9">Unannotated protein</fullName>
    </submittedName>
</protein>
<feature type="transmembrane region" description="Helical" evidence="8">
    <location>
        <begin position="389"/>
        <end position="409"/>
    </location>
</feature>
<organism evidence="9">
    <name type="scientific">freshwater metagenome</name>
    <dbReference type="NCBI Taxonomy" id="449393"/>
    <lineage>
        <taxon>unclassified sequences</taxon>
        <taxon>metagenomes</taxon>
        <taxon>ecological metagenomes</taxon>
    </lineage>
</organism>
<feature type="transmembrane region" description="Helical" evidence="8">
    <location>
        <begin position="363"/>
        <end position="383"/>
    </location>
</feature>